<dbReference type="NCBIfam" id="TIGR02665">
    <property type="entry name" value="molyb_mobA"/>
    <property type="match status" value="1"/>
</dbReference>
<evidence type="ECO:0000256" key="5">
    <source>
        <dbReference type="ARBA" id="ARBA00022842"/>
    </source>
</evidence>
<dbReference type="GO" id="GO:0005525">
    <property type="term" value="F:GTP binding"/>
    <property type="evidence" value="ECO:0007669"/>
    <property type="project" value="UniProtKB-UniRule"/>
</dbReference>
<dbReference type="GO" id="GO:0046872">
    <property type="term" value="F:metal ion binding"/>
    <property type="evidence" value="ECO:0007669"/>
    <property type="project" value="UniProtKB-KW"/>
</dbReference>
<evidence type="ECO:0000256" key="7">
    <source>
        <dbReference type="ARBA" id="ARBA00023150"/>
    </source>
</evidence>
<dbReference type="AlphaFoldDB" id="A0A5P2H0Y1"/>
<dbReference type="Pfam" id="PF12804">
    <property type="entry name" value="NTP_transf_3"/>
    <property type="match status" value="1"/>
</dbReference>
<sequence>MIDRSDITGLILAGGRGSRMGGVDKGLQTLHGTPMALHTLRRLAPQTGTQLINANRHLDVYASFGVPVVSDDAPGDAVRFDGPLAGMLAGLVRCDTAWMVASPCDTPFLPTNLVARLAEAIVVSGAKIAMPVTLAGDRRQPQPAFCLMAVSLRDSLRDYLDRGERKIETWAASHPRVDVPFDDAGAFANINTLDELRAFEAR</sequence>
<dbReference type="PANTHER" id="PTHR19136">
    <property type="entry name" value="MOLYBDENUM COFACTOR GUANYLYLTRANSFERASE"/>
    <property type="match status" value="1"/>
</dbReference>
<feature type="binding site" evidence="8">
    <location>
        <position position="53"/>
    </location>
    <ligand>
        <name>GTP</name>
        <dbReference type="ChEBI" id="CHEBI:37565"/>
    </ligand>
</feature>
<proteinExistence type="inferred from homology"/>
<keyword evidence="3 8" id="KW-0479">Metal-binding</keyword>
<comment type="similarity">
    <text evidence="8">Belongs to the MobA family.</text>
</comment>
<evidence type="ECO:0000256" key="6">
    <source>
        <dbReference type="ARBA" id="ARBA00023134"/>
    </source>
</evidence>
<name>A0A5P2H0Y1_9BURK</name>
<evidence type="ECO:0000256" key="2">
    <source>
        <dbReference type="ARBA" id="ARBA00022679"/>
    </source>
</evidence>
<feature type="domain" description="MobA-like NTP transferase" evidence="9">
    <location>
        <begin position="9"/>
        <end position="167"/>
    </location>
</feature>
<feature type="binding site" evidence="8">
    <location>
        <position position="71"/>
    </location>
    <ligand>
        <name>GTP</name>
        <dbReference type="ChEBI" id="CHEBI:37565"/>
    </ligand>
</feature>
<accession>A0A5P2H0Y1</accession>
<feature type="binding site" evidence="8">
    <location>
        <position position="105"/>
    </location>
    <ligand>
        <name>GTP</name>
        <dbReference type="ChEBI" id="CHEBI:37565"/>
    </ligand>
</feature>
<keyword evidence="10" id="KW-0548">Nucleotidyltransferase</keyword>
<feature type="binding site" evidence="8">
    <location>
        <position position="25"/>
    </location>
    <ligand>
        <name>GTP</name>
        <dbReference type="ChEBI" id="CHEBI:37565"/>
    </ligand>
</feature>
<dbReference type="InterPro" id="IPR013482">
    <property type="entry name" value="Molybde_CF_guanTrfase"/>
</dbReference>
<dbReference type="InterPro" id="IPR025877">
    <property type="entry name" value="MobA-like_NTP_Trfase"/>
</dbReference>
<dbReference type="InterPro" id="IPR029044">
    <property type="entry name" value="Nucleotide-diphossugar_trans"/>
</dbReference>
<dbReference type="GO" id="GO:1902758">
    <property type="term" value="P:bis(molybdopterin guanine dinucleotide)molybdenum biosynthetic process"/>
    <property type="evidence" value="ECO:0007669"/>
    <property type="project" value="TreeGrafter"/>
</dbReference>
<keyword evidence="5 8" id="KW-0460">Magnesium</keyword>
<feature type="binding site" evidence="8">
    <location>
        <position position="105"/>
    </location>
    <ligand>
        <name>Mg(2+)</name>
        <dbReference type="ChEBI" id="CHEBI:18420"/>
    </ligand>
</feature>
<comment type="cofactor">
    <cofactor evidence="8">
        <name>Mg(2+)</name>
        <dbReference type="ChEBI" id="CHEBI:18420"/>
    </cofactor>
</comment>
<organism evidence="10 11">
    <name type="scientific">Cupriavidus pauculus</name>
    <dbReference type="NCBI Taxonomy" id="82633"/>
    <lineage>
        <taxon>Bacteria</taxon>
        <taxon>Pseudomonadati</taxon>
        <taxon>Pseudomonadota</taxon>
        <taxon>Betaproteobacteria</taxon>
        <taxon>Burkholderiales</taxon>
        <taxon>Burkholderiaceae</taxon>
        <taxon>Cupriavidus</taxon>
    </lineage>
</organism>
<dbReference type="GO" id="GO:0061603">
    <property type="term" value="F:molybdenum cofactor guanylyltransferase activity"/>
    <property type="evidence" value="ECO:0007669"/>
    <property type="project" value="UniProtKB-EC"/>
</dbReference>
<evidence type="ECO:0000256" key="8">
    <source>
        <dbReference type="HAMAP-Rule" id="MF_00316"/>
    </source>
</evidence>
<dbReference type="GO" id="GO:0005737">
    <property type="term" value="C:cytoplasm"/>
    <property type="evidence" value="ECO:0007669"/>
    <property type="project" value="UniProtKB-SubCell"/>
</dbReference>
<keyword evidence="1 8" id="KW-0963">Cytoplasm</keyword>
<comment type="subunit">
    <text evidence="8">Monomer.</text>
</comment>
<dbReference type="OrthoDB" id="9788394at2"/>
<dbReference type="Gene3D" id="3.90.550.10">
    <property type="entry name" value="Spore Coat Polysaccharide Biosynthesis Protein SpsA, Chain A"/>
    <property type="match status" value="1"/>
</dbReference>
<comment type="function">
    <text evidence="8">Transfers a GMP moiety from GTP to Mo-molybdopterin (Mo-MPT) cofactor (Moco or molybdenum cofactor) to form Mo-molybdopterin guanine dinucleotide (Mo-MGD) cofactor.</text>
</comment>
<evidence type="ECO:0000256" key="1">
    <source>
        <dbReference type="ARBA" id="ARBA00022490"/>
    </source>
</evidence>
<evidence type="ECO:0000256" key="4">
    <source>
        <dbReference type="ARBA" id="ARBA00022741"/>
    </source>
</evidence>
<keyword evidence="7 8" id="KW-0501">Molybdenum cofactor biosynthesis</keyword>
<comment type="domain">
    <text evidence="8">The N-terminal domain determines nucleotide recognition and specific binding, while the C-terminal domain determines the specific binding to the target protein.</text>
</comment>
<dbReference type="CDD" id="cd02503">
    <property type="entry name" value="MobA"/>
    <property type="match status" value="1"/>
</dbReference>
<evidence type="ECO:0000313" key="10">
    <source>
        <dbReference type="EMBL" id="QET01070.1"/>
    </source>
</evidence>
<comment type="subcellular location">
    <subcellularLocation>
        <location evidence="8">Cytoplasm</location>
    </subcellularLocation>
</comment>
<evidence type="ECO:0000259" key="9">
    <source>
        <dbReference type="Pfam" id="PF12804"/>
    </source>
</evidence>
<evidence type="ECO:0000256" key="3">
    <source>
        <dbReference type="ARBA" id="ARBA00022723"/>
    </source>
</evidence>
<dbReference type="Proteomes" id="UP000322822">
    <property type="component" value="Chromosome 1"/>
</dbReference>
<dbReference type="HAMAP" id="MF_00316">
    <property type="entry name" value="MobA"/>
    <property type="match status" value="1"/>
</dbReference>
<dbReference type="PANTHER" id="PTHR19136:SF81">
    <property type="entry name" value="MOLYBDENUM COFACTOR GUANYLYLTRANSFERASE"/>
    <property type="match status" value="1"/>
</dbReference>
<keyword evidence="6 8" id="KW-0342">GTP-binding</keyword>
<protein>
    <recommendedName>
        <fullName evidence="8">Molybdenum cofactor guanylyltransferase</fullName>
        <shortName evidence="8">MoCo guanylyltransferase</shortName>
        <ecNumber evidence="8">2.7.7.77</ecNumber>
    </recommendedName>
    <alternativeName>
        <fullName evidence="8">GTP:molybdopterin guanylyltransferase</fullName>
    </alternativeName>
    <alternativeName>
        <fullName evidence="8">Mo-MPT guanylyltransferase</fullName>
    </alternativeName>
    <alternativeName>
        <fullName evidence="8">Molybdopterin guanylyltransferase</fullName>
    </alternativeName>
    <alternativeName>
        <fullName evidence="8">Molybdopterin-guanine dinucleotide synthase</fullName>
        <shortName evidence="8">MGD synthase</shortName>
    </alternativeName>
</protein>
<reference evidence="10 11" key="1">
    <citation type="submission" date="2019-09" db="EMBL/GenBank/DDBJ databases">
        <title>FDA dAtabase for Regulatory Grade micrObial Sequences (FDA-ARGOS): Supporting development and validation of Infectious Disease Dx tests.</title>
        <authorList>
            <person name="Sciortino C."/>
            <person name="Tallon L."/>
            <person name="Sadzewicz L."/>
            <person name="Vavikolanu K."/>
            <person name="Mehta A."/>
            <person name="Aluvathingal J."/>
            <person name="Nadendla S."/>
            <person name="Nandy P."/>
            <person name="Geyer C."/>
            <person name="Yan Y."/>
            <person name="Sichtig H."/>
        </authorList>
    </citation>
    <scope>NUCLEOTIDE SEQUENCE [LARGE SCALE GENOMIC DNA]</scope>
    <source>
        <strain evidence="10 11">FDAARGOS_664</strain>
    </source>
</reference>
<gene>
    <name evidence="8 10" type="primary">mobA</name>
    <name evidence="10" type="ORF">FOB72_02795</name>
</gene>
<dbReference type="RefSeq" id="WP_150371138.1">
    <property type="nucleotide sequence ID" value="NZ_CP044065.1"/>
</dbReference>
<dbReference type="EMBL" id="CP044065">
    <property type="protein sequence ID" value="QET01070.1"/>
    <property type="molecule type" value="Genomic_DNA"/>
</dbReference>
<feature type="binding site" evidence="8">
    <location>
        <begin position="12"/>
        <end position="14"/>
    </location>
    <ligand>
        <name>GTP</name>
        <dbReference type="ChEBI" id="CHEBI:37565"/>
    </ligand>
</feature>
<keyword evidence="4 8" id="KW-0547">Nucleotide-binding</keyword>
<keyword evidence="2 8" id="KW-0808">Transferase</keyword>
<dbReference type="EC" id="2.7.7.77" evidence="8"/>
<evidence type="ECO:0000313" key="11">
    <source>
        <dbReference type="Proteomes" id="UP000322822"/>
    </source>
</evidence>
<dbReference type="SUPFAM" id="SSF53448">
    <property type="entry name" value="Nucleotide-diphospho-sugar transferases"/>
    <property type="match status" value="1"/>
</dbReference>
<comment type="catalytic activity">
    <reaction evidence="8">
        <text>Mo-molybdopterin + GTP + H(+) = Mo-molybdopterin guanine dinucleotide + diphosphate</text>
        <dbReference type="Rhea" id="RHEA:34243"/>
        <dbReference type="ChEBI" id="CHEBI:15378"/>
        <dbReference type="ChEBI" id="CHEBI:33019"/>
        <dbReference type="ChEBI" id="CHEBI:37565"/>
        <dbReference type="ChEBI" id="CHEBI:71302"/>
        <dbReference type="ChEBI" id="CHEBI:71310"/>
        <dbReference type="EC" id="2.7.7.77"/>
    </reaction>
</comment>